<organism evidence="1 2">
    <name type="scientific">Pseudaestuariivita atlantica</name>
    <dbReference type="NCBI Taxonomy" id="1317121"/>
    <lineage>
        <taxon>Bacteria</taxon>
        <taxon>Pseudomonadati</taxon>
        <taxon>Pseudomonadota</taxon>
        <taxon>Alphaproteobacteria</taxon>
        <taxon>Rhodobacterales</taxon>
        <taxon>Paracoccaceae</taxon>
        <taxon>Pseudaestuariivita</taxon>
    </lineage>
</organism>
<proteinExistence type="predicted"/>
<sequence>MANELTFEAIRGVQSRTAYYTVMVPMKMVPRLFIFDGDDLPPDLRAQRVLSKARVPQIASYLAENWDNYILSSLCASVDGDLTFSPAGKNGALKNVGTLSFAMDARIVLNDGQHRRAAIEDALKTRPALENETISVVIFADRGLARSQQMFADLNMNAVRPSNSLNILYDKRDPLAVLSVEVFRQVPFFNRFLELEKKSLSNRTTKLYTLSSLQQAHEWMVGPAGDKFGEETVSFVIQYWNALYGVLEDWQRLDGGSLNAHDLRQNTVHAHGVLLQAFGILGGALFESFPTNWADKLQAFTAVDWSRRNAELWEGRVMNEARMNGQRRSVLLGAAVLFEAVGLPLEPRMKAAMDAQTQVAA</sequence>
<gene>
    <name evidence="1" type="ORF">ATO11_20575</name>
</gene>
<keyword evidence="2" id="KW-1185">Reference proteome</keyword>
<evidence type="ECO:0000313" key="1">
    <source>
        <dbReference type="EMBL" id="KNG91822.1"/>
    </source>
</evidence>
<dbReference type="EMBL" id="AQQZ01000028">
    <property type="protein sequence ID" value="KNG91822.1"/>
    <property type="molecule type" value="Genomic_DNA"/>
</dbReference>
<dbReference type="RefSeq" id="WP_050532785.1">
    <property type="nucleotide sequence ID" value="NZ_AQQZ01000028.1"/>
</dbReference>
<dbReference type="InterPro" id="IPR017601">
    <property type="entry name" value="DGQHR-contain_dom"/>
</dbReference>
<comment type="caution">
    <text evidence="1">The sequence shown here is derived from an EMBL/GenBank/DDBJ whole genome shotgun (WGS) entry which is preliminary data.</text>
</comment>
<dbReference type="AlphaFoldDB" id="A0A0L1JJD6"/>
<dbReference type="CDD" id="cd16412">
    <property type="entry name" value="dndB"/>
    <property type="match status" value="1"/>
</dbReference>
<dbReference type="Pfam" id="PF14072">
    <property type="entry name" value="DndB"/>
    <property type="match status" value="1"/>
</dbReference>
<protein>
    <submittedName>
        <fullName evidence="1">DNA sulfur modification protein DndB</fullName>
    </submittedName>
</protein>
<dbReference type="NCBIfam" id="TIGR03187">
    <property type="entry name" value="DGQHR"/>
    <property type="match status" value="1"/>
</dbReference>
<reference evidence="1 2" key="1">
    <citation type="journal article" date="2015" name="Int. J. Syst. Evol. Microbiol.">
        <title>Aestuariivita atlantica sp. nov., isolated from deep sea sediment of the Atlantic Ocean.</title>
        <authorList>
            <person name="Li G."/>
            <person name="Lai Q."/>
            <person name="Du Y."/>
            <person name="Liu X."/>
            <person name="Sun F."/>
            <person name="Shao Z."/>
        </authorList>
    </citation>
    <scope>NUCLEOTIDE SEQUENCE [LARGE SCALE GENOMIC DNA]</scope>
    <source>
        <strain evidence="1 2">22II-S11-z3</strain>
    </source>
</reference>
<evidence type="ECO:0000313" key="2">
    <source>
        <dbReference type="Proteomes" id="UP000036938"/>
    </source>
</evidence>
<dbReference type="InterPro" id="IPR017642">
    <property type="entry name" value="DNA_S_mod_DndB"/>
</dbReference>
<accession>A0A0L1JJD6</accession>
<dbReference type="STRING" id="1317121.ATO11_20575"/>
<name>A0A0L1JJD6_9RHOB</name>
<dbReference type="NCBIfam" id="TIGR03233">
    <property type="entry name" value="DNA_S_dndB"/>
    <property type="match status" value="1"/>
</dbReference>
<dbReference type="Proteomes" id="UP000036938">
    <property type="component" value="Unassembled WGS sequence"/>
</dbReference>
<dbReference type="PATRIC" id="fig|1317121.7.peg.1886"/>
<dbReference type="OrthoDB" id="3524978at2"/>